<evidence type="ECO:0000256" key="5">
    <source>
        <dbReference type="ARBA" id="ARBA00023200"/>
    </source>
</evidence>
<evidence type="ECO:0000256" key="3">
    <source>
        <dbReference type="ARBA" id="ARBA00022638"/>
    </source>
</evidence>
<dbReference type="InterPro" id="IPR051018">
    <property type="entry name" value="Bacteriophage_GH24"/>
</dbReference>
<dbReference type="HAMAP" id="MF_04110">
    <property type="entry name" value="ENDOLYSIN_T4"/>
    <property type="match status" value="1"/>
</dbReference>
<evidence type="ECO:0000256" key="7">
    <source>
        <dbReference type="RuleBase" id="RU003788"/>
    </source>
</evidence>
<evidence type="ECO:0000256" key="1">
    <source>
        <dbReference type="ARBA" id="ARBA00000632"/>
    </source>
</evidence>
<proteinExistence type="inferred from homology"/>
<evidence type="ECO:0000313" key="8">
    <source>
        <dbReference type="EMBL" id="EXU74624.1"/>
    </source>
</evidence>
<comment type="similarity">
    <text evidence="7">Belongs to the glycosyl hydrolase 24 family.</text>
</comment>
<keyword evidence="3 7" id="KW-0081">Bacteriolytic enzyme</keyword>
<dbReference type="AlphaFoldDB" id="A0A014M974"/>
<reference evidence="8 9" key="1">
    <citation type="submission" date="2014-02" db="EMBL/GenBank/DDBJ databases">
        <title>Draft genome of Erwinia mallotivora strain BT-MARDI, a papaya dieback pathogen.</title>
        <authorList>
            <person name="Redzuan R."/>
            <person name="Abu Bakar N."/>
            <person name="Badrun R."/>
            <person name="Mohd Raih M.F."/>
            <person name="Rozano L."/>
            <person name="Mat Amin N."/>
        </authorList>
    </citation>
    <scope>NUCLEOTIDE SEQUENCE [LARGE SCALE GENOMIC DNA]</scope>
    <source>
        <strain evidence="8 9">BT-MARDI</strain>
    </source>
</reference>
<dbReference type="InterPro" id="IPR023346">
    <property type="entry name" value="Lysozyme-like_dom_sf"/>
</dbReference>
<dbReference type="InterPro" id="IPR034690">
    <property type="entry name" value="Endolysin_T4_type"/>
</dbReference>
<dbReference type="Pfam" id="PF00959">
    <property type="entry name" value="Phage_lysozyme"/>
    <property type="match status" value="1"/>
</dbReference>
<keyword evidence="9" id="KW-1185">Reference proteome</keyword>
<dbReference type="RefSeq" id="WP_034939140.1">
    <property type="nucleotide sequence ID" value="NZ_JFHN01000056.1"/>
</dbReference>
<dbReference type="STRING" id="69222.BG55_16145"/>
<keyword evidence="6 7" id="KW-0326">Glycosidase</keyword>
<dbReference type="CDD" id="cd00737">
    <property type="entry name" value="lyz_endolysin_autolysin"/>
    <property type="match status" value="1"/>
</dbReference>
<dbReference type="OrthoDB" id="8141296at2"/>
<sequence>MKISDNGIAFIKKEEGEKLHAYLDVAGIPTIGVGHTGEVNGMPIARNTHITAEKSTELLKKDLATAERAIEKNITAPLSQNQYDALCSLIFNIGAGAFAGSSVKRKLNAWDYQGAADAFLLWKRAGKALDILLPRRERERQLFLS</sequence>
<dbReference type="EC" id="3.2.1.17" evidence="7"/>
<gene>
    <name evidence="8" type="ORF">BG55_16145</name>
</gene>
<accession>A0A014M974</accession>
<dbReference type="Gene3D" id="1.10.530.40">
    <property type="match status" value="1"/>
</dbReference>
<comment type="catalytic activity">
    <reaction evidence="1 7">
        <text>Hydrolysis of (1-&gt;4)-beta-linkages between N-acetylmuramic acid and N-acetyl-D-glucosamine residues in a peptidoglycan and between N-acetyl-D-glucosamine residues in chitodextrins.</text>
        <dbReference type="EC" id="3.2.1.17"/>
    </reaction>
</comment>
<dbReference type="EMBL" id="JFHN01000056">
    <property type="protein sequence ID" value="EXU74624.1"/>
    <property type="molecule type" value="Genomic_DNA"/>
</dbReference>
<keyword evidence="5" id="KW-1035">Host cytoplasm</keyword>
<evidence type="ECO:0000256" key="2">
    <source>
        <dbReference type="ARBA" id="ARBA00022529"/>
    </source>
</evidence>
<dbReference type="InterPro" id="IPR033907">
    <property type="entry name" value="Endolysin_autolysin"/>
</dbReference>
<dbReference type="GO" id="GO:0009253">
    <property type="term" value="P:peptidoglycan catabolic process"/>
    <property type="evidence" value="ECO:0007669"/>
    <property type="project" value="InterPro"/>
</dbReference>
<organism evidence="8 9">
    <name type="scientific">Erwinia mallotivora</name>
    <dbReference type="NCBI Taxonomy" id="69222"/>
    <lineage>
        <taxon>Bacteria</taxon>
        <taxon>Pseudomonadati</taxon>
        <taxon>Pseudomonadota</taxon>
        <taxon>Gammaproteobacteria</taxon>
        <taxon>Enterobacterales</taxon>
        <taxon>Erwiniaceae</taxon>
        <taxon>Erwinia</taxon>
    </lineage>
</organism>
<dbReference type="SUPFAM" id="SSF53955">
    <property type="entry name" value="Lysozyme-like"/>
    <property type="match status" value="1"/>
</dbReference>
<dbReference type="InterPro" id="IPR023347">
    <property type="entry name" value="Lysozyme_dom_sf"/>
</dbReference>
<evidence type="ECO:0000256" key="4">
    <source>
        <dbReference type="ARBA" id="ARBA00022801"/>
    </source>
</evidence>
<protein>
    <recommendedName>
        <fullName evidence="7">Lysozyme</fullName>
        <ecNumber evidence="7">3.2.1.17</ecNumber>
    </recommendedName>
</protein>
<evidence type="ECO:0000256" key="6">
    <source>
        <dbReference type="ARBA" id="ARBA00023295"/>
    </source>
</evidence>
<dbReference type="PATRIC" id="fig|69222.5.peg.3296"/>
<dbReference type="GO" id="GO:0031640">
    <property type="term" value="P:killing of cells of another organism"/>
    <property type="evidence" value="ECO:0007669"/>
    <property type="project" value="UniProtKB-KW"/>
</dbReference>
<keyword evidence="4 7" id="KW-0378">Hydrolase</keyword>
<dbReference type="PANTHER" id="PTHR38107:SF3">
    <property type="entry name" value="LYSOZYME RRRD-RELATED"/>
    <property type="match status" value="1"/>
</dbReference>
<comment type="caution">
    <text evidence="8">The sequence shown here is derived from an EMBL/GenBank/DDBJ whole genome shotgun (WGS) entry which is preliminary data.</text>
</comment>
<dbReference type="GO" id="GO:0016998">
    <property type="term" value="P:cell wall macromolecule catabolic process"/>
    <property type="evidence" value="ECO:0007669"/>
    <property type="project" value="InterPro"/>
</dbReference>
<dbReference type="InterPro" id="IPR002196">
    <property type="entry name" value="Glyco_hydro_24"/>
</dbReference>
<evidence type="ECO:0000313" key="9">
    <source>
        <dbReference type="Proteomes" id="UP000019918"/>
    </source>
</evidence>
<dbReference type="GO" id="GO:0003796">
    <property type="term" value="F:lysozyme activity"/>
    <property type="evidence" value="ECO:0007669"/>
    <property type="project" value="UniProtKB-EC"/>
</dbReference>
<keyword evidence="2 7" id="KW-0929">Antimicrobial</keyword>
<dbReference type="GO" id="GO:0042742">
    <property type="term" value="P:defense response to bacterium"/>
    <property type="evidence" value="ECO:0007669"/>
    <property type="project" value="UniProtKB-KW"/>
</dbReference>
<name>A0A014M974_9GAMM</name>
<dbReference type="Proteomes" id="UP000019918">
    <property type="component" value="Unassembled WGS sequence"/>
</dbReference>
<dbReference type="PANTHER" id="PTHR38107">
    <property type="match status" value="1"/>
</dbReference>